<evidence type="ECO:0000313" key="2">
    <source>
        <dbReference type="EMBL" id="GAA0517806.1"/>
    </source>
</evidence>
<accession>A0ABN1CGP0</accession>
<sequence>MRMIVPFQAGSATDSAARVVGLRMGALLKQPVIVENRVGASGLIGAEAVVRAAPDGYTILLGTVSTQSVSVGLGSKMSFDPVRDLAPVGLIGASPYVLVSASRIAAKDLNAFVAEARAQPGKLTYASAGNASMANLAAQLLAYQAGIQLAHIPYKSSAQSVTDTINGTIALQFGSVMPVLPYVKNGALKALAVTGARRLPLLPDVPTVAESGLPGYRAELWMGLFAPKDTPADVLDRLSRTLNATLADREVADSLLAQGIQATPLDRRAFAGFVQAETAKWSKVVKDAGITGE</sequence>
<reference evidence="2 3" key="1">
    <citation type="journal article" date="2019" name="Int. J. Syst. Evol. Microbiol.">
        <title>The Global Catalogue of Microorganisms (GCM) 10K type strain sequencing project: providing services to taxonomists for standard genome sequencing and annotation.</title>
        <authorList>
            <consortium name="The Broad Institute Genomics Platform"/>
            <consortium name="The Broad Institute Genome Sequencing Center for Infectious Disease"/>
            <person name="Wu L."/>
            <person name="Ma J."/>
        </authorList>
    </citation>
    <scope>NUCLEOTIDE SEQUENCE [LARGE SCALE GENOMIC DNA]</scope>
    <source>
        <strain evidence="2 3">JCM 14330</strain>
    </source>
</reference>
<evidence type="ECO:0000256" key="1">
    <source>
        <dbReference type="ARBA" id="ARBA00006987"/>
    </source>
</evidence>
<dbReference type="PANTHER" id="PTHR42928">
    <property type="entry name" value="TRICARBOXYLATE-BINDING PROTEIN"/>
    <property type="match status" value="1"/>
</dbReference>
<dbReference type="CDD" id="cd13578">
    <property type="entry name" value="PBP2_Bug27"/>
    <property type="match status" value="1"/>
</dbReference>
<dbReference type="InterPro" id="IPR042100">
    <property type="entry name" value="Bug_dom1"/>
</dbReference>
<gene>
    <name evidence="2" type="ORF">GCM10009097_39120</name>
</gene>
<dbReference type="Pfam" id="PF03401">
    <property type="entry name" value="TctC"/>
    <property type="match status" value="1"/>
</dbReference>
<comment type="similarity">
    <text evidence="1">Belongs to the UPF0065 (bug) family.</text>
</comment>
<name>A0ABN1CGP0_9BURK</name>
<organism evidence="2 3">
    <name type="scientific">Pigmentiphaga daeguensis</name>
    <dbReference type="NCBI Taxonomy" id="414049"/>
    <lineage>
        <taxon>Bacteria</taxon>
        <taxon>Pseudomonadati</taxon>
        <taxon>Pseudomonadota</taxon>
        <taxon>Betaproteobacteria</taxon>
        <taxon>Burkholderiales</taxon>
        <taxon>Alcaligenaceae</taxon>
        <taxon>Pigmentiphaga</taxon>
    </lineage>
</organism>
<dbReference type="Proteomes" id="UP001501706">
    <property type="component" value="Unassembled WGS sequence"/>
</dbReference>
<dbReference type="Gene3D" id="3.40.190.150">
    <property type="entry name" value="Bordetella uptake gene, domain 1"/>
    <property type="match status" value="1"/>
</dbReference>
<comment type="caution">
    <text evidence="2">The sequence shown here is derived from an EMBL/GenBank/DDBJ whole genome shotgun (WGS) entry which is preliminary data.</text>
</comment>
<protein>
    <submittedName>
        <fullName evidence="2">Tripartite tricarboxylate transporter substrate binding protein</fullName>
    </submittedName>
</protein>
<proteinExistence type="inferred from homology"/>
<dbReference type="EMBL" id="BAAAEN010000016">
    <property type="protein sequence ID" value="GAA0517806.1"/>
    <property type="molecule type" value="Genomic_DNA"/>
</dbReference>
<evidence type="ECO:0000313" key="3">
    <source>
        <dbReference type="Proteomes" id="UP001501706"/>
    </source>
</evidence>
<dbReference type="InterPro" id="IPR005064">
    <property type="entry name" value="BUG"/>
</dbReference>
<keyword evidence="3" id="KW-1185">Reference proteome</keyword>
<dbReference type="PANTHER" id="PTHR42928:SF5">
    <property type="entry name" value="BLR1237 PROTEIN"/>
    <property type="match status" value="1"/>
</dbReference>
<dbReference type="SUPFAM" id="SSF53850">
    <property type="entry name" value="Periplasmic binding protein-like II"/>
    <property type="match status" value="1"/>
</dbReference>
<dbReference type="Gene3D" id="3.40.190.10">
    <property type="entry name" value="Periplasmic binding protein-like II"/>
    <property type="match status" value="1"/>
</dbReference>
<dbReference type="PIRSF" id="PIRSF017082">
    <property type="entry name" value="YflP"/>
    <property type="match status" value="1"/>
</dbReference>